<accession>B2GH73</accession>
<dbReference type="AlphaFoldDB" id="B2GH73"/>
<keyword evidence="7" id="KW-1185">Reference proteome</keyword>
<organism evidence="6 7">
    <name type="scientific">Kocuria rhizophila (strain ATCC 9341 / DSM 348 / NBRC 103217 / DC2201)</name>
    <dbReference type="NCBI Taxonomy" id="378753"/>
    <lineage>
        <taxon>Bacteria</taxon>
        <taxon>Bacillati</taxon>
        <taxon>Actinomycetota</taxon>
        <taxon>Actinomycetes</taxon>
        <taxon>Micrococcales</taxon>
        <taxon>Micrococcaceae</taxon>
        <taxon>Kocuria</taxon>
    </lineage>
</organism>
<evidence type="ECO:0000256" key="5">
    <source>
        <dbReference type="HAMAP-Rule" id="MF_01609"/>
    </source>
</evidence>
<dbReference type="PANTHER" id="PTHR36510:SF1">
    <property type="entry name" value="GLUTAMATE--CYSTEINE LIGASE 2-RELATED"/>
    <property type="match status" value="1"/>
</dbReference>
<dbReference type="Proteomes" id="UP000008838">
    <property type="component" value="Chromosome"/>
</dbReference>
<keyword evidence="1 5" id="KW-0436">Ligase</keyword>
<protein>
    <recommendedName>
        <fullName evidence="5">Putative glutamate--cysteine ligase 2</fullName>
        <ecNumber evidence="5">6.3.2.2</ecNumber>
    </recommendedName>
    <alternativeName>
        <fullName evidence="5">Gamma-glutamylcysteine synthetase 2</fullName>
        <shortName evidence="5">GCS 2</shortName>
        <shortName evidence="5">Gamma-GCS 2</shortName>
    </alternativeName>
</protein>
<evidence type="ECO:0000256" key="4">
    <source>
        <dbReference type="ARBA" id="ARBA00048819"/>
    </source>
</evidence>
<dbReference type="InterPro" id="IPR014746">
    <property type="entry name" value="Gln_synth/guanido_kin_cat_dom"/>
</dbReference>
<dbReference type="EC" id="6.3.2.2" evidence="5"/>
<name>B2GH73_KOCRD</name>
<dbReference type="GO" id="GO:0004357">
    <property type="term" value="F:glutamate-cysteine ligase activity"/>
    <property type="evidence" value="ECO:0007669"/>
    <property type="project" value="UniProtKB-EC"/>
</dbReference>
<dbReference type="HOGENOM" id="CLU_044848_1_0_11"/>
<evidence type="ECO:0000313" key="7">
    <source>
        <dbReference type="Proteomes" id="UP000008838"/>
    </source>
</evidence>
<dbReference type="EMBL" id="AP009152">
    <property type="protein sequence ID" value="BAG28825.1"/>
    <property type="molecule type" value="Genomic_DNA"/>
</dbReference>
<evidence type="ECO:0000313" key="6">
    <source>
        <dbReference type="EMBL" id="BAG28825.1"/>
    </source>
</evidence>
<dbReference type="InterPro" id="IPR006336">
    <property type="entry name" value="GCS2"/>
</dbReference>
<evidence type="ECO:0000256" key="2">
    <source>
        <dbReference type="ARBA" id="ARBA00022741"/>
    </source>
</evidence>
<dbReference type="NCBIfam" id="TIGR02050">
    <property type="entry name" value="gshA_cyan_rel"/>
    <property type="match status" value="1"/>
</dbReference>
<dbReference type="InterPro" id="IPR050141">
    <property type="entry name" value="GCL_type2/YbdK_subfam"/>
</dbReference>
<dbReference type="InterPro" id="IPR011793">
    <property type="entry name" value="YbdK"/>
</dbReference>
<sequence>MTPPATPRDQQGGSTMSTFGIEEEFLLIDRGDRLPARPTPEQSAQLVSLEAGGGSATPEWLACQVEETSPIFHDAAGAVDSLVTFRTALHDATDAMGMDVVGLAAAPDIRPEPADITVNERYQRLAGYTPAVAADQYISGMHVHLGFPDMEDAVRALNGLRGWLPALVAIGANSPLWRGAESGFESWRSIHYRRWIANDIPPHFKDLADHEQRVAVLSAFDVMESPSTLSWLARLSHKHGTLEIRACDVQLEAQDSVAIAVLIRALADYAMDVPPTMEFSQEYLDIALWQAARWGLSGRVLDPVAAELVPGEALVTDLLERVRDYYPTAADREFAEAGVRRIAERGNGAIRQRRAFARAGIPGVMDMATAAMTADPRA</sequence>
<dbReference type="STRING" id="378753.KRH_04780"/>
<dbReference type="PANTHER" id="PTHR36510">
    <property type="entry name" value="GLUTAMATE--CYSTEINE LIGASE 2-RELATED"/>
    <property type="match status" value="1"/>
</dbReference>
<keyword evidence="3 5" id="KW-0067">ATP-binding</keyword>
<keyword evidence="2 5" id="KW-0547">Nucleotide-binding</keyword>
<gene>
    <name evidence="6" type="ordered locus">KRH_04780</name>
</gene>
<proteinExistence type="inferred from homology"/>
<dbReference type="SUPFAM" id="SSF55931">
    <property type="entry name" value="Glutamine synthetase/guanido kinase"/>
    <property type="match status" value="1"/>
</dbReference>
<evidence type="ECO:0000256" key="3">
    <source>
        <dbReference type="ARBA" id="ARBA00022840"/>
    </source>
</evidence>
<dbReference type="GO" id="GO:0005524">
    <property type="term" value="F:ATP binding"/>
    <property type="evidence" value="ECO:0007669"/>
    <property type="project" value="UniProtKB-KW"/>
</dbReference>
<dbReference type="Gene3D" id="3.30.590.20">
    <property type="match status" value="1"/>
</dbReference>
<reference evidence="6 7" key="1">
    <citation type="journal article" date="2008" name="J. Bacteriol.">
        <title>Complete genome sequence of the soil actinomycete Kocuria rhizophila.</title>
        <authorList>
            <person name="Takarada H."/>
            <person name="Sekine M."/>
            <person name="Kosugi H."/>
            <person name="Matsuo Y."/>
            <person name="Fujisawa T."/>
            <person name="Omata S."/>
            <person name="Kishi E."/>
            <person name="Shimizu A."/>
            <person name="Tsukatani N."/>
            <person name="Tanikawa S."/>
            <person name="Fujita N."/>
            <person name="Harayama S."/>
        </authorList>
    </citation>
    <scope>NUCLEOTIDE SEQUENCE [LARGE SCALE GENOMIC DNA]</scope>
    <source>
        <strain evidence="7">ATCC 9341 / DSM 348 / NBRC 103217 / DC2201</strain>
    </source>
</reference>
<dbReference type="eggNOG" id="COG2170">
    <property type="taxonomic scope" value="Bacteria"/>
</dbReference>
<dbReference type="Pfam" id="PF04107">
    <property type="entry name" value="GCS2"/>
    <property type="match status" value="1"/>
</dbReference>
<dbReference type="GO" id="GO:0042398">
    <property type="term" value="P:modified amino acid biosynthetic process"/>
    <property type="evidence" value="ECO:0007669"/>
    <property type="project" value="InterPro"/>
</dbReference>
<comment type="function">
    <text evidence="5">ATP-dependent carboxylate-amine ligase which exhibits weak glutamate--cysteine ligase activity.</text>
</comment>
<comment type="catalytic activity">
    <reaction evidence="4 5">
        <text>L-cysteine + L-glutamate + ATP = gamma-L-glutamyl-L-cysteine + ADP + phosphate + H(+)</text>
        <dbReference type="Rhea" id="RHEA:13285"/>
        <dbReference type="ChEBI" id="CHEBI:15378"/>
        <dbReference type="ChEBI" id="CHEBI:29985"/>
        <dbReference type="ChEBI" id="CHEBI:30616"/>
        <dbReference type="ChEBI" id="CHEBI:35235"/>
        <dbReference type="ChEBI" id="CHEBI:43474"/>
        <dbReference type="ChEBI" id="CHEBI:58173"/>
        <dbReference type="ChEBI" id="CHEBI:456216"/>
        <dbReference type="EC" id="6.3.2.2"/>
    </reaction>
</comment>
<evidence type="ECO:0000256" key="1">
    <source>
        <dbReference type="ARBA" id="ARBA00022598"/>
    </source>
</evidence>
<dbReference type="HAMAP" id="MF_01609">
    <property type="entry name" value="Glu_cys_ligase_2"/>
    <property type="match status" value="1"/>
</dbReference>
<comment type="similarity">
    <text evidence="5">Belongs to the glutamate--cysteine ligase type 2 family. YbdK subfamily.</text>
</comment>
<dbReference type="KEGG" id="krh:KRH_04780"/>